<sequence length="149" mass="16760">MPKHVLTRKSKYTARQMFDMAADVAQYSKFLPLVDESETYDYGNDDKGVSRFKGRLLVKKDSLKIRETFISDVVADENALTIISTASNGPVKKLVNAWKFTDLPQGGSQSELVLEYEVKNLAMRLMISASSGILMDKLTEAFEKRADEL</sequence>
<dbReference type="EMBL" id="UOEC01000105">
    <property type="protein sequence ID" value="VAV92986.1"/>
    <property type="molecule type" value="Genomic_DNA"/>
</dbReference>
<dbReference type="Pfam" id="PF03364">
    <property type="entry name" value="Polyketide_cyc"/>
    <property type="match status" value="1"/>
</dbReference>
<evidence type="ECO:0000313" key="2">
    <source>
        <dbReference type="EMBL" id="VAV92986.1"/>
    </source>
</evidence>
<feature type="non-terminal residue" evidence="2">
    <location>
        <position position="149"/>
    </location>
</feature>
<dbReference type="AlphaFoldDB" id="A0A3B0RWT9"/>
<dbReference type="GO" id="GO:0045333">
    <property type="term" value="P:cellular respiration"/>
    <property type="evidence" value="ECO:0007669"/>
    <property type="project" value="InterPro"/>
</dbReference>
<feature type="domain" description="Coenzyme Q-binding protein COQ10 START" evidence="1">
    <location>
        <begin position="12"/>
        <end position="143"/>
    </location>
</feature>
<evidence type="ECO:0000259" key="1">
    <source>
        <dbReference type="Pfam" id="PF03364"/>
    </source>
</evidence>
<protein>
    <recommendedName>
        <fullName evidence="1">Coenzyme Q-binding protein COQ10 START domain-containing protein</fullName>
    </recommendedName>
</protein>
<dbReference type="InterPro" id="IPR044996">
    <property type="entry name" value="COQ10-like"/>
</dbReference>
<proteinExistence type="predicted"/>
<accession>A0A3B0RWT9</accession>
<name>A0A3B0RWT9_9ZZZZ</name>
<dbReference type="PANTHER" id="PTHR12901:SF10">
    <property type="entry name" value="COENZYME Q-BINDING PROTEIN COQ10, MITOCHONDRIAL"/>
    <property type="match status" value="1"/>
</dbReference>
<dbReference type="Gene3D" id="3.30.530.20">
    <property type="match status" value="1"/>
</dbReference>
<gene>
    <name evidence="2" type="ORF">MNBD_ALPHA08-879</name>
</gene>
<organism evidence="2">
    <name type="scientific">hydrothermal vent metagenome</name>
    <dbReference type="NCBI Taxonomy" id="652676"/>
    <lineage>
        <taxon>unclassified sequences</taxon>
        <taxon>metagenomes</taxon>
        <taxon>ecological metagenomes</taxon>
    </lineage>
</organism>
<dbReference type="CDD" id="cd07813">
    <property type="entry name" value="COQ10p_like"/>
    <property type="match status" value="1"/>
</dbReference>
<dbReference type="InterPro" id="IPR005031">
    <property type="entry name" value="COQ10_START"/>
</dbReference>
<dbReference type="PANTHER" id="PTHR12901">
    <property type="entry name" value="SPERM PROTEIN HOMOLOG"/>
    <property type="match status" value="1"/>
</dbReference>
<dbReference type="GO" id="GO:0048039">
    <property type="term" value="F:ubiquinone binding"/>
    <property type="evidence" value="ECO:0007669"/>
    <property type="project" value="InterPro"/>
</dbReference>
<reference evidence="2" key="1">
    <citation type="submission" date="2018-06" db="EMBL/GenBank/DDBJ databases">
        <authorList>
            <person name="Zhirakovskaya E."/>
        </authorList>
    </citation>
    <scope>NUCLEOTIDE SEQUENCE</scope>
</reference>
<dbReference type="SUPFAM" id="SSF55961">
    <property type="entry name" value="Bet v1-like"/>
    <property type="match status" value="1"/>
</dbReference>
<dbReference type="InterPro" id="IPR023393">
    <property type="entry name" value="START-like_dom_sf"/>
</dbReference>